<organism evidence="1 2">
    <name type="scientific">Edaphobacter modestus</name>
    <dbReference type="NCBI Taxonomy" id="388466"/>
    <lineage>
        <taxon>Bacteria</taxon>
        <taxon>Pseudomonadati</taxon>
        <taxon>Acidobacteriota</taxon>
        <taxon>Terriglobia</taxon>
        <taxon>Terriglobales</taxon>
        <taxon>Acidobacteriaceae</taxon>
        <taxon>Edaphobacter</taxon>
    </lineage>
</organism>
<comment type="caution">
    <text evidence="1">The sequence shown here is derived from an EMBL/GenBank/DDBJ whole genome shotgun (WGS) entry which is preliminary data.</text>
</comment>
<evidence type="ECO:0000313" key="1">
    <source>
        <dbReference type="EMBL" id="RZU41133.1"/>
    </source>
</evidence>
<name>A0A4Q7YVN6_9BACT</name>
<evidence type="ECO:0000313" key="2">
    <source>
        <dbReference type="Proteomes" id="UP000292958"/>
    </source>
</evidence>
<protein>
    <submittedName>
        <fullName evidence="1">Uncharacterized protein</fullName>
    </submittedName>
</protein>
<dbReference type="Proteomes" id="UP000292958">
    <property type="component" value="Unassembled WGS sequence"/>
</dbReference>
<keyword evidence="2" id="KW-1185">Reference proteome</keyword>
<accession>A0A4Q7YVN6</accession>
<dbReference type="EMBL" id="SHKW01000001">
    <property type="protein sequence ID" value="RZU41133.1"/>
    <property type="molecule type" value="Genomic_DNA"/>
</dbReference>
<reference evidence="1 2" key="1">
    <citation type="submission" date="2019-02" db="EMBL/GenBank/DDBJ databases">
        <title>Genomic Encyclopedia of Archaeal and Bacterial Type Strains, Phase II (KMG-II): from individual species to whole genera.</title>
        <authorList>
            <person name="Goeker M."/>
        </authorList>
    </citation>
    <scope>NUCLEOTIDE SEQUENCE [LARGE SCALE GENOMIC DNA]</scope>
    <source>
        <strain evidence="1 2">DSM 18101</strain>
    </source>
</reference>
<sequence length="74" mass="8350">MSAQKQRPLNHSNKYSADSACTHCDGVIRHESWCITENANVRYAHRAALFANELCLEDRIILHALGVAWQEEGV</sequence>
<dbReference type="AlphaFoldDB" id="A0A4Q7YVN6"/>
<gene>
    <name evidence="1" type="ORF">BDD14_2634</name>
</gene>
<proteinExistence type="predicted"/>